<evidence type="ECO:0000313" key="2">
    <source>
        <dbReference type="EMBL" id="SDL42151.1"/>
    </source>
</evidence>
<name>A0A1G9JXD0_9ACTN</name>
<feature type="transmembrane region" description="Helical" evidence="1">
    <location>
        <begin position="58"/>
        <end position="77"/>
    </location>
</feature>
<dbReference type="AlphaFoldDB" id="A0A1G9JXD0"/>
<reference evidence="2 3" key="1">
    <citation type="submission" date="2016-10" db="EMBL/GenBank/DDBJ databases">
        <authorList>
            <person name="de Groot N.N."/>
        </authorList>
    </citation>
    <scope>NUCLEOTIDE SEQUENCE [LARGE SCALE GENOMIC DNA]</scope>
    <source>
        <strain evidence="2 3">CGMCC 4.5681</strain>
    </source>
</reference>
<evidence type="ECO:0000256" key="1">
    <source>
        <dbReference type="SAM" id="Phobius"/>
    </source>
</evidence>
<dbReference type="STRING" id="683260.SAMN05421874_12152"/>
<dbReference type="EMBL" id="FNFB01000021">
    <property type="protein sequence ID" value="SDL42151.1"/>
    <property type="molecule type" value="Genomic_DNA"/>
</dbReference>
<keyword evidence="1" id="KW-0812">Transmembrane</keyword>
<evidence type="ECO:0008006" key="4">
    <source>
        <dbReference type="Google" id="ProtNLM"/>
    </source>
</evidence>
<evidence type="ECO:0000313" key="3">
    <source>
        <dbReference type="Proteomes" id="UP000198683"/>
    </source>
</evidence>
<protein>
    <recommendedName>
        <fullName evidence="4">Transglycosylase associated protein</fullName>
    </recommendedName>
</protein>
<sequence length="86" mass="8821">MLTVLILSVISGAIIGGLGRLVLPGKQDIGWVATILSGIVASIVASLIAFVLGFHDKTLPTLILQVVLAAACVAFVARRQAAKKNG</sequence>
<proteinExistence type="predicted"/>
<accession>A0A1G9JXD0</accession>
<feature type="transmembrane region" description="Helical" evidence="1">
    <location>
        <begin position="6"/>
        <end position="23"/>
    </location>
</feature>
<keyword evidence="3" id="KW-1185">Reference proteome</keyword>
<dbReference type="Proteomes" id="UP000198683">
    <property type="component" value="Unassembled WGS sequence"/>
</dbReference>
<keyword evidence="1" id="KW-1133">Transmembrane helix</keyword>
<dbReference type="RefSeq" id="WP_090770583.1">
    <property type="nucleotide sequence ID" value="NZ_FNFB01000021.1"/>
</dbReference>
<dbReference type="OrthoDB" id="3483802at2"/>
<keyword evidence="1" id="KW-0472">Membrane</keyword>
<gene>
    <name evidence="2" type="ORF">SAMN05421874_12152</name>
</gene>
<organism evidence="2 3">
    <name type="scientific">Nonomuraea maritima</name>
    <dbReference type="NCBI Taxonomy" id="683260"/>
    <lineage>
        <taxon>Bacteria</taxon>
        <taxon>Bacillati</taxon>
        <taxon>Actinomycetota</taxon>
        <taxon>Actinomycetes</taxon>
        <taxon>Streptosporangiales</taxon>
        <taxon>Streptosporangiaceae</taxon>
        <taxon>Nonomuraea</taxon>
    </lineage>
</organism>
<feature type="transmembrane region" description="Helical" evidence="1">
    <location>
        <begin position="30"/>
        <end position="52"/>
    </location>
</feature>